<organism evidence="2 3">
    <name type="scientific">Winogradskyella echinorum</name>
    <dbReference type="NCBI Taxonomy" id="538189"/>
    <lineage>
        <taxon>Bacteria</taxon>
        <taxon>Pseudomonadati</taxon>
        <taxon>Bacteroidota</taxon>
        <taxon>Flavobacteriia</taxon>
        <taxon>Flavobacteriales</taxon>
        <taxon>Flavobacteriaceae</taxon>
        <taxon>Winogradskyella</taxon>
    </lineage>
</organism>
<sequence length="137" mass="15321">MKCDVYLSFDGNCEEAITFYKDVFDGEILMTMRYKDGPPEFCKPKIENKIMHTTMAFGKGCELKASDDFNKPLVKGNNFHVSIAADDEEQGSAIYYGLLEGGKATMPFKEVFWGGKFGSVIDKFGIHWMVSASNTNS</sequence>
<dbReference type="Pfam" id="PF06983">
    <property type="entry name" value="3-dmu-9_3-mt"/>
    <property type="match status" value="1"/>
</dbReference>
<dbReference type="CDD" id="cd06588">
    <property type="entry name" value="PhnB_like"/>
    <property type="match status" value="1"/>
</dbReference>
<reference evidence="2 3" key="1">
    <citation type="submission" date="2020-08" db="EMBL/GenBank/DDBJ databases">
        <title>Winogradskyella ouciana sp. nov., isolated from the hadal seawater of the Mariana Trench.</title>
        <authorList>
            <person name="He X."/>
        </authorList>
    </citation>
    <scope>NUCLEOTIDE SEQUENCE [LARGE SCALE GENOMIC DNA]</scope>
    <source>
        <strain evidence="2 3">KCTC 22026</strain>
    </source>
</reference>
<dbReference type="PANTHER" id="PTHR33990">
    <property type="entry name" value="PROTEIN YJDN-RELATED"/>
    <property type="match status" value="1"/>
</dbReference>
<protein>
    <submittedName>
        <fullName evidence="2">VOC family protein</fullName>
    </submittedName>
</protein>
<name>A0ABR6Y2P0_9FLAO</name>
<gene>
    <name evidence="2" type="ORF">H6H04_11545</name>
</gene>
<dbReference type="Gene3D" id="3.10.180.10">
    <property type="entry name" value="2,3-Dihydroxybiphenyl 1,2-Dioxygenase, domain 1"/>
    <property type="match status" value="1"/>
</dbReference>
<keyword evidence="3" id="KW-1185">Reference proteome</keyword>
<dbReference type="RefSeq" id="WP_186846110.1">
    <property type="nucleotide sequence ID" value="NZ_JACOME010000002.1"/>
</dbReference>
<dbReference type="SUPFAM" id="SSF54593">
    <property type="entry name" value="Glyoxalase/Bleomycin resistance protein/Dihydroxybiphenyl dioxygenase"/>
    <property type="match status" value="1"/>
</dbReference>
<dbReference type="EMBL" id="JACOME010000002">
    <property type="protein sequence ID" value="MBC3847017.1"/>
    <property type="molecule type" value="Genomic_DNA"/>
</dbReference>
<feature type="domain" description="PhnB-like" evidence="1">
    <location>
        <begin position="5"/>
        <end position="130"/>
    </location>
</feature>
<dbReference type="InterPro" id="IPR029068">
    <property type="entry name" value="Glyas_Bleomycin-R_OHBP_Dase"/>
</dbReference>
<proteinExistence type="predicted"/>
<dbReference type="PANTHER" id="PTHR33990:SF1">
    <property type="entry name" value="PROTEIN YJDN"/>
    <property type="match status" value="1"/>
</dbReference>
<accession>A0ABR6Y2P0</accession>
<comment type="caution">
    <text evidence="2">The sequence shown here is derived from an EMBL/GenBank/DDBJ whole genome shotgun (WGS) entry which is preliminary data.</text>
</comment>
<dbReference type="InterPro" id="IPR028973">
    <property type="entry name" value="PhnB-like"/>
</dbReference>
<evidence type="ECO:0000259" key="1">
    <source>
        <dbReference type="Pfam" id="PF06983"/>
    </source>
</evidence>
<evidence type="ECO:0000313" key="2">
    <source>
        <dbReference type="EMBL" id="MBC3847017.1"/>
    </source>
</evidence>
<dbReference type="Proteomes" id="UP000607435">
    <property type="component" value="Unassembled WGS sequence"/>
</dbReference>
<evidence type="ECO:0000313" key="3">
    <source>
        <dbReference type="Proteomes" id="UP000607435"/>
    </source>
</evidence>